<dbReference type="GO" id="GO:0006513">
    <property type="term" value="P:protein monoubiquitination"/>
    <property type="evidence" value="ECO:0007669"/>
    <property type="project" value="TreeGrafter"/>
</dbReference>
<keyword evidence="2" id="KW-1185">Reference proteome</keyword>
<feature type="non-terminal residue" evidence="1">
    <location>
        <position position="1"/>
    </location>
</feature>
<proteinExistence type="predicted"/>
<comment type="caution">
    <text evidence="1">The sequence shown here is derived from an EMBL/GenBank/DDBJ whole genome shotgun (WGS) entry which is preliminary data.</text>
</comment>
<dbReference type="InterPro" id="IPR019193">
    <property type="entry name" value="UBQ-conj_enz_E2-bd_prot"/>
</dbReference>
<dbReference type="EMBL" id="LWDX02011621">
    <property type="protein sequence ID" value="OEL35608.1"/>
    <property type="molecule type" value="Genomic_DNA"/>
</dbReference>
<dbReference type="GO" id="GO:0005634">
    <property type="term" value="C:nucleus"/>
    <property type="evidence" value="ECO:0007669"/>
    <property type="project" value="TreeGrafter"/>
</dbReference>
<evidence type="ECO:0000313" key="2">
    <source>
        <dbReference type="Proteomes" id="UP000095767"/>
    </source>
</evidence>
<dbReference type="OrthoDB" id="781818at2759"/>
<dbReference type="GO" id="GO:0005829">
    <property type="term" value="C:cytosol"/>
    <property type="evidence" value="ECO:0007669"/>
    <property type="project" value="TreeGrafter"/>
</dbReference>
<dbReference type="GO" id="GO:0031624">
    <property type="term" value="F:ubiquitin conjugating enzyme binding"/>
    <property type="evidence" value="ECO:0007669"/>
    <property type="project" value="TreeGrafter"/>
</dbReference>
<dbReference type="GO" id="GO:0043161">
    <property type="term" value="P:proteasome-mediated ubiquitin-dependent protein catabolic process"/>
    <property type="evidence" value="ECO:0007669"/>
    <property type="project" value="TreeGrafter"/>
</dbReference>
<dbReference type="GO" id="GO:0051865">
    <property type="term" value="P:protein autoubiquitination"/>
    <property type="evidence" value="ECO:0007669"/>
    <property type="project" value="TreeGrafter"/>
</dbReference>
<protein>
    <submittedName>
        <fullName evidence="1">Uncharacterized protein</fullName>
    </submittedName>
</protein>
<dbReference type="GO" id="GO:0061630">
    <property type="term" value="F:ubiquitin protein ligase activity"/>
    <property type="evidence" value="ECO:0007669"/>
    <property type="project" value="TreeGrafter"/>
</dbReference>
<name>A0A1E5WE90_9POAL</name>
<dbReference type="Pfam" id="PF09814">
    <property type="entry name" value="HECT_2"/>
    <property type="match status" value="1"/>
</dbReference>
<evidence type="ECO:0000313" key="1">
    <source>
        <dbReference type="EMBL" id="OEL35608.1"/>
    </source>
</evidence>
<accession>A0A1E5WE90</accession>
<reference evidence="1 2" key="1">
    <citation type="submission" date="2016-09" db="EMBL/GenBank/DDBJ databases">
        <title>The draft genome of Dichanthelium oligosanthes: A C3 panicoid grass species.</title>
        <authorList>
            <person name="Studer A.J."/>
            <person name="Schnable J.C."/>
            <person name="Brutnell T.P."/>
        </authorList>
    </citation>
    <scope>NUCLEOTIDE SEQUENCE [LARGE SCALE GENOMIC DNA]</scope>
    <source>
        <strain evidence="2">cv. Kellogg 1175</strain>
        <tissue evidence="1">Leaf</tissue>
    </source>
</reference>
<dbReference type="PANTHER" id="PTHR31531">
    <property type="entry name" value="E3 UBIQUITIN-PROTEIN LIGASE E3D FAMILY MEMBER"/>
    <property type="match status" value="1"/>
</dbReference>
<dbReference type="AlphaFoldDB" id="A0A1E5WE90"/>
<dbReference type="GO" id="GO:0030332">
    <property type="term" value="F:cyclin binding"/>
    <property type="evidence" value="ECO:0007669"/>
    <property type="project" value="TreeGrafter"/>
</dbReference>
<dbReference type="Proteomes" id="UP000095767">
    <property type="component" value="Unassembled WGS sequence"/>
</dbReference>
<sequence length="375" mass="41769">KIMEMPSVNWEDVADNWFGGCCTSFGGAGEKLVAQFINAYGRLEGTGLLDTTAITIETDYLEADLVAQIGCSALSSSETNGITFQTDQSSTCQMEIDIDVNFEKSKNDCCVEKMEESKVDLSLVDPCHHCCVNEYSGKAEDNPSQMSSGNQKKQTVLETKRDYKLTKTISLGSGFIIKASNLLNDFEWVELLCGQCSSPLGSYPSQCLLVPADGRVRLFKCYTSTELPVMGPHDVFREHKLERVFVNLLLEVAEDEISFRTLVRDLKTKRPILQLVLLSSKAWLSSGCCYENDIDGSHGTADLQPSVKLLYSDYSNASEADLRIVEEWSSKYRAEELYMMKHQIDELTECLSSAMDNFPVSCSSLEGMHLSSLRR</sequence>
<dbReference type="STRING" id="888268.A0A1E5WE90"/>
<organism evidence="1 2">
    <name type="scientific">Dichanthelium oligosanthes</name>
    <dbReference type="NCBI Taxonomy" id="888268"/>
    <lineage>
        <taxon>Eukaryota</taxon>
        <taxon>Viridiplantae</taxon>
        <taxon>Streptophyta</taxon>
        <taxon>Embryophyta</taxon>
        <taxon>Tracheophyta</taxon>
        <taxon>Spermatophyta</taxon>
        <taxon>Magnoliopsida</taxon>
        <taxon>Liliopsida</taxon>
        <taxon>Poales</taxon>
        <taxon>Poaceae</taxon>
        <taxon>PACMAD clade</taxon>
        <taxon>Panicoideae</taxon>
        <taxon>Panicodae</taxon>
        <taxon>Paniceae</taxon>
        <taxon>Dichantheliinae</taxon>
        <taxon>Dichanthelium</taxon>
    </lineage>
</organism>
<gene>
    <name evidence="1" type="ORF">BAE44_0003370</name>
</gene>
<dbReference type="GO" id="GO:0000151">
    <property type="term" value="C:ubiquitin ligase complex"/>
    <property type="evidence" value="ECO:0007669"/>
    <property type="project" value="TreeGrafter"/>
</dbReference>
<dbReference type="GO" id="GO:0000209">
    <property type="term" value="P:protein polyubiquitination"/>
    <property type="evidence" value="ECO:0007669"/>
    <property type="project" value="TreeGrafter"/>
</dbReference>
<dbReference type="PANTHER" id="PTHR31531:SF2">
    <property type="entry name" value="E3 UBIQUITIN-PROTEIN LIGASE E3D"/>
    <property type="match status" value="1"/>
</dbReference>